<dbReference type="EMBL" id="BNCJ01000012">
    <property type="protein sequence ID" value="GHF60807.1"/>
    <property type="molecule type" value="Genomic_DNA"/>
</dbReference>
<protein>
    <submittedName>
        <fullName evidence="2">Uncharacterized protein</fullName>
    </submittedName>
</protein>
<evidence type="ECO:0000313" key="2">
    <source>
        <dbReference type="EMBL" id="GHF60807.1"/>
    </source>
</evidence>
<proteinExistence type="predicted"/>
<gene>
    <name evidence="2" type="ORF">GCM10017056_35220</name>
</gene>
<organism evidence="2 3">
    <name type="scientific">Seohaeicola zhoushanensis</name>
    <dbReference type="NCBI Taxonomy" id="1569283"/>
    <lineage>
        <taxon>Bacteria</taxon>
        <taxon>Pseudomonadati</taxon>
        <taxon>Pseudomonadota</taxon>
        <taxon>Alphaproteobacteria</taxon>
        <taxon>Rhodobacterales</taxon>
        <taxon>Roseobacteraceae</taxon>
        <taxon>Seohaeicola</taxon>
    </lineage>
</organism>
<comment type="caution">
    <text evidence="2">The sequence shown here is derived from an EMBL/GenBank/DDBJ whole genome shotgun (WGS) entry which is preliminary data.</text>
</comment>
<reference evidence="2" key="1">
    <citation type="journal article" date="2014" name="Int. J. Syst. Evol. Microbiol.">
        <title>Complete genome sequence of Corynebacterium casei LMG S-19264T (=DSM 44701T), isolated from a smear-ripened cheese.</title>
        <authorList>
            <consortium name="US DOE Joint Genome Institute (JGI-PGF)"/>
            <person name="Walter F."/>
            <person name="Albersmeier A."/>
            <person name="Kalinowski J."/>
            <person name="Ruckert C."/>
        </authorList>
    </citation>
    <scope>NUCLEOTIDE SEQUENCE</scope>
    <source>
        <strain evidence="2">KCTC 42650</strain>
    </source>
</reference>
<reference evidence="2" key="2">
    <citation type="submission" date="2020-09" db="EMBL/GenBank/DDBJ databases">
        <authorList>
            <person name="Sun Q."/>
            <person name="Kim S."/>
        </authorList>
    </citation>
    <scope>NUCLEOTIDE SEQUENCE</scope>
    <source>
        <strain evidence="2">KCTC 42650</strain>
    </source>
</reference>
<keyword evidence="3" id="KW-1185">Reference proteome</keyword>
<dbReference type="Proteomes" id="UP000626220">
    <property type="component" value="Unassembled WGS sequence"/>
</dbReference>
<feature type="transmembrane region" description="Helical" evidence="1">
    <location>
        <begin position="31"/>
        <end position="52"/>
    </location>
</feature>
<dbReference type="RefSeq" id="WP_189681426.1">
    <property type="nucleotide sequence ID" value="NZ_BNCJ01000012.1"/>
</dbReference>
<keyword evidence="1" id="KW-1133">Transmembrane helix</keyword>
<keyword evidence="1" id="KW-0812">Transmembrane</keyword>
<accession>A0A8J3GZ21</accession>
<keyword evidence="1" id="KW-0472">Membrane</keyword>
<sequence length="66" mass="6731">MTGYLMASLATGLMGGVYGLAAHGAGLWSALGWYVAGCWGGFALMLVLVVLASQNRDRAGPDLEAA</sequence>
<dbReference type="AlphaFoldDB" id="A0A8J3GZ21"/>
<evidence type="ECO:0000313" key="3">
    <source>
        <dbReference type="Proteomes" id="UP000626220"/>
    </source>
</evidence>
<evidence type="ECO:0000256" key="1">
    <source>
        <dbReference type="SAM" id="Phobius"/>
    </source>
</evidence>
<name>A0A8J3GZ21_9RHOB</name>